<comment type="caution">
    <text evidence="2">The sequence shown here is derived from an EMBL/GenBank/DDBJ whole genome shotgun (WGS) entry which is preliminary data.</text>
</comment>
<feature type="signal peptide" evidence="1">
    <location>
        <begin position="1"/>
        <end position="25"/>
    </location>
</feature>
<organism evidence="2 3">
    <name type="scientific">Cercophora newfieldiana</name>
    <dbReference type="NCBI Taxonomy" id="92897"/>
    <lineage>
        <taxon>Eukaryota</taxon>
        <taxon>Fungi</taxon>
        <taxon>Dikarya</taxon>
        <taxon>Ascomycota</taxon>
        <taxon>Pezizomycotina</taxon>
        <taxon>Sordariomycetes</taxon>
        <taxon>Sordariomycetidae</taxon>
        <taxon>Sordariales</taxon>
        <taxon>Lasiosphaeriaceae</taxon>
        <taxon>Cercophora</taxon>
    </lineage>
</organism>
<keyword evidence="1" id="KW-0732">Signal</keyword>
<dbReference type="EMBL" id="JAULSV010000002">
    <property type="protein sequence ID" value="KAK0653070.1"/>
    <property type="molecule type" value="Genomic_DNA"/>
</dbReference>
<sequence>MRSLNARNFAKAILLLCPLARHAAAAPPPPTTLAVPTPTATSLAVPPSEPILQLARPTLSPDLEADFKIEVEGQEEQELDLRAVTTVAAAAPAAPAITAPPEGDTSGGEWWHTGVDGNGDTFRYRQTTYYTCVTQGLKEHCGWHRPILEVSGAGGLGEPGRAFGVGGRAMVVGLLAGGFAYLLGR</sequence>
<gene>
    <name evidence="2" type="ORF">B0T16DRAFT_388223</name>
</gene>
<proteinExistence type="predicted"/>
<accession>A0AA39YL96</accession>
<protein>
    <submittedName>
        <fullName evidence="2">Uncharacterized protein</fullName>
    </submittedName>
</protein>
<evidence type="ECO:0000313" key="2">
    <source>
        <dbReference type="EMBL" id="KAK0653070.1"/>
    </source>
</evidence>
<dbReference type="AlphaFoldDB" id="A0AA39YL96"/>
<reference evidence="2" key="1">
    <citation type="submission" date="2023-06" db="EMBL/GenBank/DDBJ databases">
        <title>Genome-scale phylogeny and comparative genomics of the fungal order Sordariales.</title>
        <authorList>
            <consortium name="Lawrence Berkeley National Laboratory"/>
            <person name="Hensen N."/>
            <person name="Bonometti L."/>
            <person name="Westerberg I."/>
            <person name="Brannstrom I.O."/>
            <person name="Guillou S."/>
            <person name="Cros-Aarteil S."/>
            <person name="Calhoun S."/>
            <person name="Haridas S."/>
            <person name="Kuo A."/>
            <person name="Mondo S."/>
            <person name="Pangilinan J."/>
            <person name="Riley R."/>
            <person name="Labutti K."/>
            <person name="Andreopoulos B."/>
            <person name="Lipzen A."/>
            <person name="Chen C."/>
            <person name="Yanf M."/>
            <person name="Daum C."/>
            <person name="Ng V."/>
            <person name="Clum A."/>
            <person name="Steindorff A."/>
            <person name="Ohm R."/>
            <person name="Martin F."/>
            <person name="Silar P."/>
            <person name="Natvig D."/>
            <person name="Lalanne C."/>
            <person name="Gautier V."/>
            <person name="Ament-Velasquez S.L."/>
            <person name="Kruys A."/>
            <person name="Hutchinson M.I."/>
            <person name="Powell A.J."/>
            <person name="Barry K."/>
            <person name="Miller A.N."/>
            <person name="Grigoriev I.V."/>
            <person name="Debuchy R."/>
            <person name="Gladieux P."/>
            <person name="Thoren M.H."/>
            <person name="Johannesson H."/>
        </authorList>
    </citation>
    <scope>NUCLEOTIDE SEQUENCE</scope>
    <source>
        <strain evidence="2">SMH2532-1</strain>
    </source>
</reference>
<evidence type="ECO:0000313" key="3">
    <source>
        <dbReference type="Proteomes" id="UP001174936"/>
    </source>
</evidence>
<dbReference type="Proteomes" id="UP001174936">
    <property type="component" value="Unassembled WGS sequence"/>
</dbReference>
<keyword evidence="3" id="KW-1185">Reference proteome</keyword>
<feature type="chain" id="PRO_5041396773" evidence="1">
    <location>
        <begin position="26"/>
        <end position="185"/>
    </location>
</feature>
<evidence type="ECO:0000256" key="1">
    <source>
        <dbReference type="SAM" id="SignalP"/>
    </source>
</evidence>
<name>A0AA39YL96_9PEZI</name>